<proteinExistence type="predicted"/>
<dbReference type="Proteomes" id="UP000018144">
    <property type="component" value="Unassembled WGS sequence"/>
</dbReference>
<reference evidence="1 2" key="1">
    <citation type="journal article" date="2013" name="PLoS Genet.">
        <title>The genome and development-dependent transcriptomes of Pyronema confluens: a window into fungal evolution.</title>
        <authorList>
            <person name="Traeger S."/>
            <person name="Altegoer F."/>
            <person name="Freitag M."/>
            <person name="Gabaldon T."/>
            <person name="Kempken F."/>
            <person name="Kumar A."/>
            <person name="Marcet-Houben M."/>
            <person name="Poggeler S."/>
            <person name="Stajich J.E."/>
            <person name="Nowrousian M."/>
        </authorList>
    </citation>
    <scope>NUCLEOTIDE SEQUENCE [LARGE SCALE GENOMIC DNA]</scope>
    <source>
        <strain evidence="2">CBS 100304</strain>
        <tissue evidence="1">Vegetative mycelium</tissue>
    </source>
</reference>
<dbReference type="EMBL" id="HF935218">
    <property type="protein sequence ID" value="CCX04881.1"/>
    <property type="molecule type" value="Genomic_DNA"/>
</dbReference>
<organism evidence="1 2">
    <name type="scientific">Pyronema omphalodes (strain CBS 100304)</name>
    <name type="common">Pyronema confluens</name>
    <dbReference type="NCBI Taxonomy" id="1076935"/>
    <lineage>
        <taxon>Eukaryota</taxon>
        <taxon>Fungi</taxon>
        <taxon>Dikarya</taxon>
        <taxon>Ascomycota</taxon>
        <taxon>Pezizomycotina</taxon>
        <taxon>Pezizomycetes</taxon>
        <taxon>Pezizales</taxon>
        <taxon>Pyronemataceae</taxon>
        <taxon>Pyronema</taxon>
    </lineage>
</organism>
<keyword evidence="2" id="KW-1185">Reference proteome</keyword>
<evidence type="ECO:0000313" key="2">
    <source>
        <dbReference type="Proteomes" id="UP000018144"/>
    </source>
</evidence>
<gene>
    <name evidence="1" type="ORF">PCON_03863</name>
</gene>
<evidence type="ECO:0000313" key="1">
    <source>
        <dbReference type="EMBL" id="CCX04881.1"/>
    </source>
</evidence>
<dbReference type="AlphaFoldDB" id="U4KVE4"/>
<sequence>MDTFKDSVRSFSSEIG</sequence>
<name>U4KVE4_PYROM</name>
<accession>U4KVE4</accession>
<protein>
    <submittedName>
        <fullName evidence="1">Uncharacterized protein</fullName>
    </submittedName>
</protein>